<gene>
    <name evidence="2" type="ORF">DC094_12955</name>
</gene>
<keyword evidence="1" id="KW-0472">Membrane</keyword>
<reference evidence="2 3" key="1">
    <citation type="submission" date="2018-04" db="EMBL/GenBank/DDBJ databases">
        <title>Thalassorhabdus spongiae gen. nov., sp. nov., isolated from a marine sponge in South-West Iceland.</title>
        <authorList>
            <person name="Knobloch S."/>
            <person name="Daussin A."/>
            <person name="Johannsson R."/>
            <person name="Marteinsson V.T."/>
        </authorList>
    </citation>
    <scope>NUCLEOTIDE SEQUENCE [LARGE SCALE GENOMIC DNA]</scope>
    <source>
        <strain evidence="2 3">Hp12</strain>
    </source>
</reference>
<feature type="transmembrane region" description="Helical" evidence="1">
    <location>
        <begin position="21"/>
        <end position="43"/>
    </location>
</feature>
<evidence type="ECO:0000313" key="3">
    <source>
        <dbReference type="Proteomes" id="UP000244906"/>
    </source>
</evidence>
<sequence>MKNCPMKPNKVGLSSQKGQSLAGFLVTAGAILVPLLIGMNYLANVGESRHKLMQAARYSSWERTVWKRDAAATNHKSDQQITREISVRLFSQNQRRFNSREDSRVTLPSTFDLDPMLYSSFQSSGVKTQVVEPVALNSGGALDNLVTMQASVGRNTAALTGVYNTVANVLDLNNEGVHRSRVGMQLMKLDRLDDLPVDPFRSNVASAIQVGAWNASGPNDALNHLSRPLVVPGSLLSGDVTRRILDFAGNIFPELGWFEPGKIDPNLVPCERIGGQSGSGAC</sequence>
<proteinExistence type="predicted"/>
<accession>A0A2V1GSD2</accession>
<organism evidence="2 3">
    <name type="scientific">Pelagibaculum spongiae</name>
    <dbReference type="NCBI Taxonomy" id="2080658"/>
    <lineage>
        <taxon>Bacteria</taxon>
        <taxon>Pseudomonadati</taxon>
        <taxon>Pseudomonadota</taxon>
        <taxon>Gammaproteobacteria</taxon>
        <taxon>Oceanospirillales</taxon>
        <taxon>Pelagibaculum</taxon>
    </lineage>
</organism>
<keyword evidence="3" id="KW-1185">Reference proteome</keyword>
<dbReference type="Proteomes" id="UP000244906">
    <property type="component" value="Unassembled WGS sequence"/>
</dbReference>
<evidence type="ECO:0000313" key="2">
    <source>
        <dbReference type="EMBL" id="PVZ68202.1"/>
    </source>
</evidence>
<dbReference type="EMBL" id="QDDL01000005">
    <property type="protein sequence ID" value="PVZ68202.1"/>
    <property type="molecule type" value="Genomic_DNA"/>
</dbReference>
<dbReference type="AlphaFoldDB" id="A0A2V1GSD2"/>
<comment type="caution">
    <text evidence="2">The sequence shown here is derived from an EMBL/GenBank/DDBJ whole genome shotgun (WGS) entry which is preliminary data.</text>
</comment>
<name>A0A2V1GSD2_9GAMM</name>
<protein>
    <submittedName>
        <fullName evidence="2">Uncharacterized protein</fullName>
    </submittedName>
</protein>
<keyword evidence="1" id="KW-0812">Transmembrane</keyword>
<keyword evidence="1" id="KW-1133">Transmembrane helix</keyword>
<evidence type="ECO:0000256" key="1">
    <source>
        <dbReference type="SAM" id="Phobius"/>
    </source>
</evidence>